<feature type="domain" description="EDS1 EP" evidence="8">
    <location>
        <begin position="355"/>
        <end position="574"/>
    </location>
</feature>
<evidence type="ECO:0000256" key="1">
    <source>
        <dbReference type="ARBA" id="ARBA00004123"/>
    </source>
</evidence>
<comment type="subcellular location">
    <subcellularLocation>
        <location evidence="2">Cytoplasm</location>
    </subcellularLocation>
    <subcellularLocation>
        <location evidence="1">Nucleus</location>
    </subcellularLocation>
</comment>
<reference evidence="9" key="1">
    <citation type="submission" date="2018-02" db="EMBL/GenBank/DDBJ databases">
        <title>Rhizophora mucronata_Transcriptome.</title>
        <authorList>
            <person name="Meera S.P."/>
            <person name="Sreeshan A."/>
            <person name="Augustine A."/>
        </authorList>
    </citation>
    <scope>NUCLEOTIDE SEQUENCE</scope>
    <source>
        <tissue evidence="9">Leaf</tissue>
    </source>
</reference>
<dbReference type="AlphaFoldDB" id="A0A2P2JXM1"/>
<feature type="domain" description="Fungal lipase-type" evidence="7">
    <location>
        <begin position="117"/>
        <end position="206"/>
    </location>
</feature>
<keyword evidence="3" id="KW-0963">Cytoplasm</keyword>
<keyword evidence="6" id="KW-0539">Nucleus</keyword>
<dbReference type="Pfam" id="PF18117">
    <property type="entry name" value="EDS1_EP"/>
    <property type="match status" value="1"/>
</dbReference>
<dbReference type="GO" id="GO:0052689">
    <property type="term" value="F:carboxylic ester hydrolase activity"/>
    <property type="evidence" value="ECO:0007669"/>
    <property type="project" value="InterPro"/>
</dbReference>
<evidence type="ECO:0000256" key="4">
    <source>
        <dbReference type="ARBA" id="ARBA00022801"/>
    </source>
</evidence>
<name>A0A2P2JXM1_RHIMU</name>
<keyword evidence="4" id="KW-0378">Hydrolase</keyword>
<organism evidence="9">
    <name type="scientific">Rhizophora mucronata</name>
    <name type="common">Asiatic mangrove</name>
    <dbReference type="NCBI Taxonomy" id="61149"/>
    <lineage>
        <taxon>Eukaryota</taxon>
        <taxon>Viridiplantae</taxon>
        <taxon>Streptophyta</taxon>
        <taxon>Embryophyta</taxon>
        <taxon>Tracheophyta</taxon>
        <taxon>Spermatophyta</taxon>
        <taxon>Magnoliopsida</taxon>
        <taxon>eudicotyledons</taxon>
        <taxon>Gunneridae</taxon>
        <taxon>Pentapetalae</taxon>
        <taxon>rosids</taxon>
        <taxon>fabids</taxon>
        <taxon>Malpighiales</taxon>
        <taxon>Rhizophoraceae</taxon>
        <taxon>Rhizophora</taxon>
    </lineage>
</organism>
<dbReference type="EMBL" id="GGEC01017746">
    <property type="protein sequence ID" value="MBW98229.1"/>
    <property type="molecule type" value="Transcribed_RNA"/>
</dbReference>
<dbReference type="SUPFAM" id="SSF53474">
    <property type="entry name" value="alpha/beta-Hydrolases"/>
    <property type="match status" value="1"/>
</dbReference>
<dbReference type="InterPro" id="IPR029058">
    <property type="entry name" value="AB_hydrolase_fold"/>
</dbReference>
<dbReference type="InterPro" id="IPR044603">
    <property type="entry name" value="SAG101-like"/>
</dbReference>
<evidence type="ECO:0000313" key="9">
    <source>
        <dbReference type="EMBL" id="MBW98229.1"/>
    </source>
</evidence>
<dbReference type="GO" id="GO:0006952">
    <property type="term" value="P:defense response"/>
    <property type="evidence" value="ECO:0007669"/>
    <property type="project" value="UniProtKB-KW"/>
</dbReference>
<dbReference type="Gene3D" id="3.40.50.1820">
    <property type="entry name" value="alpha/beta hydrolase"/>
    <property type="match status" value="1"/>
</dbReference>
<evidence type="ECO:0000259" key="8">
    <source>
        <dbReference type="Pfam" id="PF18117"/>
    </source>
</evidence>
<proteinExistence type="predicted"/>
<dbReference type="GO" id="GO:0005634">
    <property type="term" value="C:nucleus"/>
    <property type="evidence" value="ECO:0007669"/>
    <property type="project" value="UniProtKB-SubCell"/>
</dbReference>
<dbReference type="InterPro" id="IPR002921">
    <property type="entry name" value="Fungal_lipase-type"/>
</dbReference>
<evidence type="ECO:0000259" key="7">
    <source>
        <dbReference type="Pfam" id="PF01764"/>
    </source>
</evidence>
<keyword evidence="5" id="KW-0611">Plant defense</keyword>
<evidence type="ECO:0000256" key="2">
    <source>
        <dbReference type="ARBA" id="ARBA00004496"/>
    </source>
</evidence>
<dbReference type="GO" id="GO:0006629">
    <property type="term" value="P:lipid metabolic process"/>
    <property type="evidence" value="ECO:0007669"/>
    <property type="project" value="InterPro"/>
</dbReference>
<dbReference type="PANTHER" id="PTHR46898">
    <property type="entry name" value="SENESCENCE-ASSOCIATED CARBOXYLESTERASE 101"/>
    <property type="match status" value="1"/>
</dbReference>
<protein>
    <recommendedName>
        <fullName evidence="10">Senescence-associated carboxylesterase 101</fullName>
    </recommendedName>
</protein>
<evidence type="ECO:0000256" key="3">
    <source>
        <dbReference type="ARBA" id="ARBA00022490"/>
    </source>
</evidence>
<evidence type="ECO:0000256" key="6">
    <source>
        <dbReference type="ARBA" id="ARBA00023242"/>
    </source>
</evidence>
<evidence type="ECO:0008006" key="10">
    <source>
        <dbReference type="Google" id="ProtNLM"/>
    </source>
</evidence>
<dbReference type="GO" id="GO:0005737">
    <property type="term" value="C:cytoplasm"/>
    <property type="evidence" value="ECO:0007669"/>
    <property type="project" value="UniProtKB-SubCell"/>
</dbReference>
<sequence>MAQPVLFSSGTEQANLVVSSGLLHHSWSAILGLYAEVNAPQQQYVRWSVIKQPNCTIIAFVTLPNWSIQHHLLQGGELVSSATFKRYNLPQFDFLTPKGNPSFSIHREAISLFASCCHELSQLRSLEAPLIITGHSLGGSVASLFTLWLLDSFDRPSPKRPLLCITFGCPLLGDKGLQQAISESSQWSGCFLHIAAAKDPIPSLFTTPSNLPISPYKPFGTFLLCSESGCTCVEDPEAVSELLKAIGLERTRSQVSNGELPIDYYGKMVKYLESGLIFKGNSQLVQSVEDSISAGIILQLEAIGDSRILQQLQVNDKHNLIKFLEEREKISCWLKRRKAMDPCKKLNEVKIKMAYLEWYKKDCKAKGIGYYDSYKNLLSSMDMDVAKYKKYLTHYWKQEVEEVERRPQKEGPNARMTAWLYGGTNYRRMVEPLDIAEYYRENDRRDYQQHGRSKHYILLEQWQNEEAGRRPGTPNPSNKKKQNVEGYLTEDSCFWAKVEEALISCSLFSNPACSREDKQSSEHNLIQFEQYVMNQINNYAVSPEIFLGQSSFMKWCKEFQEIIGTSYNSPLVDFMKNGRYDQYARGRF</sequence>
<dbReference type="PANTHER" id="PTHR46898:SF3">
    <property type="entry name" value="FUNGAL LIPASE-LIKE DOMAIN-CONTAINING PROTEIN"/>
    <property type="match status" value="1"/>
</dbReference>
<dbReference type="InterPro" id="IPR041266">
    <property type="entry name" value="EDS1_EP"/>
</dbReference>
<accession>A0A2P2JXM1</accession>
<evidence type="ECO:0000256" key="5">
    <source>
        <dbReference type="ARBA" id="ARBA00022821"/>
    </source>
</evidence>
<dbReference type="Pfam" id="PF01764">
    <property type="entry name" value="Lipase_3"/>
    <property type="match status" value="1"/>
</dbReference>